<dbReference type="PIRSF" id="PIRSF029766">
    <property type="entry name" value="UCP029766"/>
    <property type="match status" value="1"/>
</dbReference>
<dbReference type="EMBL" id="JAYMYY010000001">
    <property type="protein sequence ID" value="MEO3989902.1"/>
    <property type="molecule type" value="Genomic_DNA"/>
</dbReference>
<feature type="chain" id="PRO_5046513689" evidence="1">
    <location>
        <begin position="23"/>
        <end position="442"/>
    </location>
</feature>
<gene>
    <name evidence="3" type="primary">stbD</name>
    <name evidence="3" type="ORF">VSR74_08745</name>
</gene>
<dbReference type="Pfam" id="PF00419">
    <property type="entry name" value="Fimbrial"/>
    <property type="match status" value="1"/>
</dbReference>
<dbReference type="SUPFAM" id="SSF49401">
    <property type="entry name" value="Bacterial adhesins"/>
    <property type="match status" value="1"/>
</dbReference>
<evidence type="ECO:0000256" key="1">
    <source>
        <dbReference type="SAM" id="SignalP"/>
    </source>
</evidence>
<comment type="caution">
    <text evidence="3">The sequence shown here is derived from an EMBL/GenBank/DDBJ whole genome shotgun (WGS) entry which is preliminary data.</text>
</comment>
<dbReference type="InterPro" id="IPR000259">
    <property type="entry name" value="Adhesion_dom_fimbrial"/>
</dbReference>
<name>A0ABV0HHQ8_9ENTR</name>
<evidence type="ECO:0000313" key="3">
    <source>
        <dbReference type="EMBL" id="MEO3989902.1"/>
    </source>
</evidence>
<dbReference type="Gene3D" id="2.60.40.1090">
    <property type="entry name" value="Fimbrial-type adhesion domain"/>
    <property type="match status" value="1"/>
</dbReference>
<dbReference type="RefSeq" id="WP_347794307.1">
    <property type="nucleotide sequence ID" value="NZ_JAYMYY010000001.1"/>
</dbReference>
<feature type="domain" description="Fimbrial-type adhesion" evidence="2">
    <location>
        <begin position="258"/>
        <end position="442"/>
    </location>
</feature>
<proteinExistence type="predicted"/>
<dbReference type="InterPro" id="IPR036937">
    <property type="entry name" value="Adhesion_dom_fimbrial_sf"/>
</dbReference>
<feature type="signal peptide" evidence="1">
    <location>
        <begin position="1"/>
        <end position="22"/>
    </location>
</feature>
<dbReference type="Proteomes" id="UP001444146">
    <property type="component" value="Unassembled WGS sequence"/>
</dbReference>
<reference evidence="3 4" key="1">
    <citation type="submission" date="2024-01" db="EMBL/GenBank/DDBJ databases">
        <title>Pseudocitrobacter sp. Endophytic strain Cyp-38L.</title>
        <authorList>
            <person name="Amer M.A."/>
            <person name="Hamed S.M."/>
        </authorList>
    </citation>
    <scope>NUCLEOTIDE SEQUENCE [LARGE SCALE GENOMIC DNA]</scope>
    <source>
        <strain evidence="3 4">Cyp38S</strain>
    </source>
</reference>
<keyword evidence="1" id="KW-0732">Signal</keyword>
<dbReference type="NCBIfam" id="NF011783">
    <property type="entry name" value="PRK15247.1"/>
    <property type="match status" value="1"/>
</dbReference>
<sequence>MTLKPVYFAGLLALMLAPVAGANCIKVTATTQLSTSAINAGYVASSWTGACDGCTAQLGLSPMISIGSGVASLPSGTVLSAATGNFITQAVKDSDYSANRVLFRCAKADEDSLYEMYATAGSNPYAGQYPVEDIEGGYYTYAKNVALRITNLKTGLYYTNRWQSRKLSSSEWYDDGTYIFIPASAFSDAFLELIKTDQTSYFSSGASTVVYKNPTSNGYLVFKGPGMATAISEGGDSGSQKDGYYTYWPGAWSLYNSITVTRGAMCILKDYTDRVVFPKIGTGELNSGGVSQQPFSITLDCDKDAVSGVTSSSSNPNVAVGFLVNQQIAVEAAETLGLKNSSGGITWLLDNNYGAEGVASGVGIRVYDSSMKLINLLSSRVTGGGESAGWYAYKDITEYVGDNEDTTLKYTGDFISALEALPGNEATAGTVDAQLQVVVSFQ</sequence>
<keyword evidence="4" id="KW-1185">Reference proteome</keyword>
<evidence type="ECO:0000313" key="4">
    <source>
        <dbReference type="Proteomes" id="UP001444146"/>
    </source>
</evidence>
<dbReference type="InterPro" id="IPR008966">
    <property type="entry name" value="Adhesion_dom_sf"/>
</dbReference>
<accession>A0ABV0HHQ8</accession>
<dbReference type="InterPro" id="IPR011228">
    <property type="entry name" value="UCP029766"/>
</dbReference>
<evidence type="ECO:0000259" key="2">
    <source>
        <dbReference type="Pfam" id="PF00419"/>
    </source>
</evidence>
<organism evidence="3 4">
    <name type="scientific">Pseudocitrobacter cyperus</name>
    <dbReference type="NCBI Taxonomy" id="3112843"/>
    <lineage>
        <taxon>Bacteria</taxon>
        <taxon>Pseudomonadati</taxon>
        <taxon>Pseudomonadota</taxon>
        <taxon>Gammaproteobacteria</taxon>
        <taxon>Enterobacterales</taxon>
        <taxon>Enterobacteriaceae</taxon>
        <taxon>Pseudocitrobacter</taxon>
    </lineage>
</organism>
<protein>
    <submittedName>
        <fullName evidence="3">Fimbrial usher protein StbD</fullName>
    </submittedName>
</protein>